<name>A0A316YYT7_9BASI</name>
<organism evidence="2 3">
    <name type="scientific">Acaromyces ingoldii</name>
    <dbReference type="NCBI Taxonomy" id="215250"/>
    <lineage>
        <taxon>Eukaryota</taxon>
        <taxon>Fungi</taxon>
        <taxon>Dikarya</taxon>
        <taxon>Basidiomycota</taxon>
        <taxon>Ustilaginomycotina</taxon>
        <taxon>Exobasidiomycetes</taxon>
        <taxon>Exobasidiales</taxon>
        <taxon>Cryptobasidiaceae</taxon>
        <taxon>Acaromyces</taxon>
    </lineage>
</organism>
<dbReference type="Gene3D" id="3.40.50.150">
    <property type="entry name" value="Vaccinia Virus protein VP39"/>
    <property type="match status" value="1"/>
</dbReference>
<evidence type="ECO:0000256" key="1">
    <source>
        <dbReference type="ARBA" id="ARBA00010815"/>
    </source>
</evidence>
<dbReference type="RefSeq" id="XP_025381549.1">
    <property type="nucleotide sequence ID" value="XM_025520828.1"/>
</dbReference>
<dbReference type="PANTHER" id="PTHR43832:SF1">
    <property type="entry name" value="S-ADENOSYL-L-METHIONINE-DEPENDENT METHYLTRANSFERASES SUPERFAMILY PROTEIN"/>
    <property type="match status" value="1"/>
</dbReference>
<evidence type="ECO:0000313" key="3">
    <source>
        <dbReference type="Proteomes" id="UP000245768"/>
    </source>
</evidence>
<dbReference type="SUPFAM" id="SSF53335">
    <property type="entry name" value="S-adenosyl-L-methionine-dependent methyltransferases"/>
    <property type="match status" value="1"/>
</dbReference>
<dbReference type="AlphaFoldDB" id="A0A316YYT7"/>
<dbReference type="Pfam" id="PF02353">
    <property type="entry name" value="CMAS"/>
    <property type="match status" value="1"/>
</dbReference>
<dbReference type="Proteomes" id="UP000245768">
    <property type="component" value="Unassembled WGS sequence"/>
</dbReference>
<keyword evidence="2" id="KW-0808">Transferase</keyword>
<sequence>MDYAYNALDRGYIPDFVLRRAIRALNAQRIGSLPSPAFPASYEKYIAHKLDYVQSLKQREIAIDQDKANEQHYEVDTGFMMSCLGARAKYSCCLYPTGKETLDEAEVLMLNSYCEKAMLRDGLDILDLGCGWGSLCLFLAEKYPNSRIKALSNSRTQKLHIDSIAKQKGFSNLEVFTGDVKTYDFPSDIRFDRILSIEMFEHMKNYSALFAKVSSWLRSAKDNSLKDDKSLLFIHIFCHRTTPYHFEEGDGWMQKHFFTGGTMPCHDLFLHFQQDVVLENMWWLNGNHYARTCEDWLKKQDAGNARGQSVVKLRQDAKKKANDELEGEKTFYRFRVFYLACAEFFATHGGEEWGVGHYLFSKRE</sequence>
<dbReference type="CDD" id="cd02440">
    <property type="entry name" value="AdoMet_MTases"/>
    <property type="match status" value="1"/>
</dbReference>
<dbReference type="GO" id="GO:0008168">
    <property type="term" value="F:methyltransferase activity"/>
    <property type="evidence" value="ECO:0007669"/>
    <property type="project" value="UniProtKB-KW"/>
</dbReference>
<keyword evidence="2" id="KW-0489">Methyltransferase</keyword>
<dbReference type="GO" id="GO:0032259">
    <property type="term" value="P:methylation"/>
    <property type="evidence" value="ECO:0007669"/>
    <property type="project" value="UniProtKB-KW"/>
</dbReference>
<dbReference type="GeneID" id="37042744"/>
<dbReference type="OrthoDB" id="506498at2759"/>
<reference evidence="2 3" key="1">
    <citation type="journal article" date="2018" name="Mol. Biol. Evol.">
        <title>Broad Genomic Sampling Reveals a Smut Pathogenic Ancestry of the Fungal Clade Ustilaginomycotina.</title>
        <authorList>
            <person name="Kijpornyongpan T."/>
            <person name="Mondo S.J."/>
            <person name="Barry K."/>
            <person name="Sandor L."/>
            <person name="Lee J."/>
            <person name="Lipzen A."/>
            <person name="Pangilinan J."/>
            <person name="LaButti K."/>
            <person name="Hainaut M."/>
            <person name="Henrissat B."/>
            <person name="Grigoriev I.V."/>
            <person name="Spatafora J.W."/>
            <person name="Aime M.C."/>
        </authorList>
    </citation>
    <scope>NUCLEOTIDE SEQUENCE [LARGE SCALE GENOMIC DNA]</scope>
    <source>
        <strain evidence="2 3">MCA 4198</strain>
    </source>
</reference>
<proteinExistence type="inferred from homology"/>
<dbReference type="STRING" id="215250.A0A316YYT7"/>
<dbReference type="PANTHER" id="PTHR43832">
    <property type="match status" value="1"/>
</dbReference>
<dbReference type="EMBL" id="KZ819634">
    <property type="protein sequence ID" value="PWN94351.1"/>
    <property type="molecule type" value="Genomic_DNA"/>
</dbReference>
<gene>
    <name evidence="2" type="ORF">FA10DRAFT_264891</name>
</gene>
<evidence type="ECO:0000313" key="2">
    <source>
        <dbReference type="EMBL" id="PWN94351.1"/>
    </source>
</evidence>
<dbReference type="InterPro" id="IPR029063">
    <property type="entry name" value="SAM-dependent_MTases_sf"/>
</dbReference>
<dbReference type="InParanoid" id="A0A316YYT7"/>
<keyword evidence="3" id="KW-1185">Reference proteome</keyword>
<protein>
    <submittedName>
        <fullName evidence="2">S-adenosyl-L-methionine-dependent methyltransferase</fullName>
    </submittedName>
</protein>
<accession>A0A316YYT7</accession>
<dbReference type="FunFam" id="3.40.50.150:FF:000554">
    <property type="entry name" value="Cation-transporting ATPase"/>
    <property type="match status" value="1"/>
</dbReference>
<comment type="similarity">
    <text evidence="1">Belongs to the CFA/CMAS family.</text>
</comment>